<protein>
    <submittedName>
        <fullName evidence="9">DNA polymerase</fullName>
    </submittedName>
</protein>
<dbReference type="InterPro" id="IPR051536">
    <property type="entry name" value="UDG_Type-4/5"/>
</dbReference>
<dbReference type="GO" id="GO:0006281">
    <property type="term" value="P:DNA repair"/>
    <property type="evidence" value="ECO:0007669"/>
    <property type="project" value="UniProtKB-KW"/>
</dbReference>
<dbReference type="OrthoDB" id="5290748at2"/>
<keyword evidence="3" id="KW-0227">DNA damage</keyword>
<name>A0A1M7LPK6_9ACTN</name>
<keyword evidence="5" id="KW-0408">Iron</keyword>
<keyword evidence="2" id="KW-0479">Metal-binding</keyword>
<keyword evidence="6" id="KW-0411">Iron-sulfur</keyword>
<dbReference type="GO" id="GO:0046872">
    <property type="term" value="F:metal ion binding"/>
    <property type="evidence" value="ECO:0007669"/>
    <property type="project" value="UniProtKB-KW"/>
</dbReference>
<dbReference type="InterPro" id="IPR005122">
    <property type="entry name" value="Uracil-DNA_glycosylase-like"/>
</dbReference>
<feature type="domain" description="Uracil-DNA glycosylase-like" evidence="8">
    <location>
        <begin position="3"/>
        <end position="126"/>
    </location>
</feature>
<dbReference type="PANTHER" id="PTHR33693">
    <property type="entry name" value="TYPE-5 URACIL-DNA GLYCOSYLASE"/>
    <property type="match status" value="1"/>
</dbReference>
<dbReference type="STRING" id="310782.SAMN05216499_114125"/>
<keyword evidence="10" id="KW-1185">Reference proteome</keyword>
<dbReference type="PANTHER" id="PTHR33693:SF9">
    <property type="entry name" value="TYPE-4 URACIL-DNA GLYCOSYLASE"/>
    <property type="match status" value="1"/>
</dbReference>
<evidence type="ECO:0000256" key="2">
    <source>
        <dbReference type="ARBA" id="ARBA00022723"/>
    </source>
</evidence>
<evidence type="ECO:0000256" key="5">
    <source>
        <dbReference type="ARBA" id="ARBA00023004"/>
    </source>
</evidence>
<organism evidence="9 10">
    <name type="scientific">Actinacidiphila paucisporea</name>
    <dbReference type="NCBI Taxonomy" id="310782"/>
    <lineage>
        <taxon>Bacteria</taxon>
        <taxon>Bacillati</taxon>
        <taxon>Actinomycetota</taxon>
        <taxon>Actinomycetes</taxon>
        <taxon>Kitasatosporales</taxon>
        <taxon>Streptomycetaceae</taxon>
        <taxon>Actinacidiphila</taxon>
    </lineage>
</organism>
<evidence type="ECO:0000256" key="1">
    <source>
        <dbReference type="ARBA" id="ARBA00022485"/>
    </source>
</evidence>
<keyword evidence="7" id="KW-0234">DNA repair</keyword>
<dbReference type="SUPFAM" id="SSF52141">
    <property type="entry name" value="Uracil-DNA glycosylase-like"/>
    <property type="match status" value="1"/>
</dbReference>
<dbReference type="Proteomes" id="UP000184111">
    <property type="component" value="Unassembled WGS sequence"/>
</dbReference>
<dbReference type="Gene3D" id="3.40.470.10">
    <property type="entry name" value="Uracil-DNA glycosylase-like domain"/>
    <property type="match status" value="1"/>
</dbReference>
<reference evidence="9 10" key="1">
    <citation type="submission" date="2016-11" db="EMBL/GenBank/DDBJ databases">
        <authorList>
            <person name="Jaros S."/>
            <person name="Januszkiewicz K."/>
            <person name="Wedrychowicz H."/>
        </authorList>
    </citation>
    <scope>NUCLEOTIDE SEQUENCE [LARGE SCALE GENOMIC DNA]</scope>
    <source>
        <strain evidence="9 10">CGMCC 4.2025</strain>
    </source>
</reference>
<evidence type="ECO:0000313" key="10">
    <source>
        <dbReference type="Proteomes" id="UP000184111"/>
    </source>
</evidence>
<proteinExistence type="predicted"/>
<evidence type="ECO:0000256" key="3">
    <source>
        <dbReference type="ARBA" id="ARBA00022763"/>
    </source>
</evidence>
<gene>
    <name evidence="9" type="ORF">SAMN05216499_114125</name>
</gene>
<dbReference type="EMBL" id="FRBI01000014">
    <property type="protein sequence ID" value="SHM80092.1"/>
    <property type="molecule type" value="Genomic_DNA"/>
</dbReference>
<dbReference type="GO" id="GO:0097506">
    <property type="term" value="F:deaminated base DNA N-glycosylase activity"/>
    <property type="evidence" value="ECO:0007669"/>
    <property type="project" value="UniProtKB-ARBA"/>
</dbReference>
<evidence type="ECO:0000256" key="6">
    <source>
        <dbReference type="ARBA" id="ARBA00023014"/>
    </source>
</evidence>
<evidence type="ECO:0000313" key="9">
    <source>
        <dbReference type="EMBL" id="SHM80092.1"/>
    </source>
</evidence>
<dbReference type="Pfam" id="PF03167">
    <property type="entry name" value="UDG"/>
    <property type="match status" value="1"/>
</dbReference>
<sequence length="163" mass="16798">MTGLGDQKAYVTNAVKHFKFAPAERGKRRIHKPPSLRETAACRPWLAAELRLVRPELVVALGATAGRALLGPSFRVTRDRGTVLPPPAAEGGAGPAPGGIVATVHPSAVLRATDREAAYAGLVADLRVAAAALEVQGMCSGPCRAGQGTPYAAAALVALTDCR</sequence>
<dbReference type="InterPro" id="IPR036895">
    <property type="entry name" value="Uracil-DNA_glycosylase-like_sf"/>
</dbReference>
<keyword evidence="1" id="KW-0004">4Fe-4S</keyword>
<accession>A0A1M7LPK6</accession>
<keyword evidence="4" id="KW-0378">Hydrolase</keyword>
<dbReference type="AlphaFoldDB" id="A0A1M7LPK6"/>
<dbReference type="GO" id="GO:0051539">
    <property type="term" value="F:4 iron, 4 sulfur cluster binding"/>
    <property type="evidence" value="ECO:0007669"/>
    <property type="project" value="UniProtKB-KW"/>
</dbReference>
<evidence type="ECO:0000256" key="4">
    <source>
        <dbReference type="ARBA" id="ARBA00022801"/>
    </source>
</evidence>
<evidence type="ECO:0000256" key="7">
    <source>
        <dbReference type="ARBA" id="ARBA00023204"/>
    </source>
</evidence>
<evidence type="ECO:0000259" key="8">
    <source>
        <dbReference type="Pfam" id="PF03167"/>
    </source>
</evidence>